<evidence type="ECO:0000256" key="8">
    <source>
        <dbReference type="ARBA" id="ARBA00022755"/>
    </source>
</evidence>
<dbReference type="GO" id="GO:0004057">
    <property type="term" value="F:arginyl-tRNA--protein transferase activity"/>
    <property type="evidence" value="ECO:0007669"/>
    <property type="project" value="UniProtKB-EC"/>
</dbReference>
<proteinExistence type="inferred from homology"/>
<evidence type="ECO:0000256" key="4">
    <source>
        <dbReference type="ARBA" id="ARBA00013255"/>
    </source>
</evidence>
<keyword evidence="7 13" id="KW-0547">Nucleotide-binding</keyword>
<dbReference type="InterPro" id="IPR007472">
    <property type="entry name" value="N-end_Aminoacyl_Trfase_C"/>
</dbReference>
<dbReference type="PANTHER" id="PTHR43472:SF1">
    <property type="entry name" value="PHOSPHORIBOSYLAMINE--GLYCINE LIGASE, CHLOROPLASTIC"/>
    <property type="match status" value="1"/>
</dbReference>
<sequence>ECSGRGFGRREHALCWQLAASPLLGALWCAPGNAGIENEATCVALDPMNFDGLVSFCREEAIDFVVVGPEAPLCAGLVDRLEADGIAAFGPRAAAARIEGSKGFMKDLCARYGVPTAAYRRVASLAEAEAFIAEQGAPVVVKADGLAAGKGVVLAATEDEALNAARDALDGAFGKAGAELVIEEMLVGEEASYFALIDGETVLPLETAQDHKAVGEGDTGPNTGGMGAYSPAPAMTPALCEEARERIVEPLVRGLAEDGTPYTGVFYAGLMLTADGPKLLEVNARFGDPECQVLVPRLKSDLLAALMAAHDGELKDFDLRWSDEVALCVVLATKGYPGAYEKGSTIRGIDAAEALRDVTVFHAGTARGDAWHRRRRRARARRHGAGHDASPPPRAWPTTPSGGSTGRKDFAAGISAGARSELNRLLGELRHRPIIERMTSENRPLERQAPARAGAPFGGGLSFLGVTPLRRCPYLPGRRERSIVTALAGPRADLAYDEMLRGGFRRSHLAAYRPACPGCRACVSARVCVNAFTPSRSLRRVIARNAGVTMSVMPALARPDHHALFQRYLAARHPDGTMASMGREGYGALVEESAVETRLAEFRSSGGRLYGVCVFDIVADGLSAVYSFYEPLRVKDSPGSYMILSLLGDARERALPYLYLGYWIDGCDKMDYKARFRPLEVHGADGWTILDAREGGQDVSNH</sequence>
<dbReference type="HAMAP" id="MF_00689">
    <property type="entry name" value="Bpt"/>
    <property type="match status" value="1"/>
</dbReference>
<dbReference type="PROSITE" id="PS00184">
    <property type="entry name" value="GARS"/>
    <property type="match status" value="1"/>
</dbReference>
<evidence type="ECO:0000313" key="17">
    <source>
        <dbReference type="EMBL" id="CAI8053351.1"/>
    </source>
</evidence>
<feature type="chain" id="PRO_5041271998" description="Glycinamide ribonucleotide synthetase" evidence="15">
    <location>
        <begin position="35"/>
        <end position="702"/>
    </location>
</feature>
<evidence type="ECO:0000313" key="18">
    <source>
        <dbReference type="Proteomes" id="UP001174909"/>
    </source>
</evidence>
<dbReference type="SUPFAM" id="SSF51246">
    <property type="entry name" value="Rudiment single hybrid motif"/>
    <property type="match status" value="1"/>
</dbReference>
<dbReference type="InterPro" id="IPR020560">
    <property type="entry name" value="PRibGlycinamide_synth_C-dom"/>
</dbReference>
<dbReference type="EC" id="6.3.4.13" evidence="4"/>
<dbReference type="Gene3D" id="3.40.50.20">
    <property type="match status" value="1"/>
</dbReference>
<feature type="region of interest" description="Disordered" evidence="14">
    <location>
        <begin position="371"/>
        <end position="408"/>
    </location>
</feature>
<dbReference type="InterPro" id="IPR037123">
    <property type="entry name" value="PRibGlycinamide_synth_C_sf"/>
</dbReference>
<dbReference type="InterPro" id="IPR011761">
    <property type="entry name" value="ATP-grasp"/>
</dbReference>
<name>A0AA35XI95_GEOBA</name>
<evidence type="ECO:0000256" key="7">
    <source>
        <dbReference type="ARBA" id="ARBA00022741"/>
    </source>
</evidence>
<dbReference type="Pfam" id="PF01071">
    <property type="entry name" value="GARS_A"/>
    <property type="match status" value="1"/>
</dbReference>
<keyword evidence="6 17" id="KW-0436">Ligase</keyword>
<dbReference type="InterPro" id="IPR011054">
    <property type="entry name" value="Rudment_hybrid_motif"/>
</dbReference>
<dbReference type="InterPro" id="IPR020561">
    <property type="entry name" value="PRibGlycinamid_synth_ATP-grasp"/>
</dbReference>
<evidence type="ECO:0000256" key="1">
    <source>
        <dbReference type="ARBA" id="ARBA00005174"/>
    </source>
</evidence>
<comment type="pathway">
    <text evidence="1">Purine metabolism; IMP biosynthesis via de novo pathway; N(1)-(5-phospho-D-ribosyl)glycinamide from 5-phospho-alpha-D-ribose 1-diphosphate: step 2/2.</text>
</comment>
<dbReference type="GO" id="GO:0004637">
    <property type="term" value="F:phosphoribosylamine-glycine ligase activity"/>
    <property type="evidence" value="ECO:0007669"/>
    <property type="project" value="UniProtKB-EC"/>
</dbReference>
<dbReference type="Pfam" id="PF02844">
    <property type="entry name" value="GARS_N"/>
    <property type="match status" value="1"/>
</dbReference>
<dbReference type="Pfam" id="PF02843">
    <property type="entry name" value="GARS_C"/>
    <property type="match status" value="1"/>
</dbReference>
<dbReference type="PROSITE" id="PS50975">
    <property type="entry name" value="ATP_GRASP"/>
    <property type="match status" value="1"/>
</dbReference>
<dbReference type="GO" id="GO:0006164">
    <property type="term" value="P:purine nucleotide biosynthetic process"/>
    <property type="evidence" value="ECO:0007669"/>
    <property type="project" value="UniProtKB-KW"/>
</dbReference>
<dbReference type="NCBIfam" id="TIGR00877">
    <property type="entry name" value="purD"/>
    <property type="match status" value="1"/>
</dbReference>
<evidence type="ECO:0000256" key="6">
    <source>
        <dbReference type="ARBA" id="ARBA00022598"/>
    </source>
</evidence>
<comment type="caution">
    <text evidence="17">The sequence shown here is derived from an EMBL/GenBank/DDBJ whole genome shotgun (WGS) entry which is preliminary data.</text>
</comment>
<dbReference type="EMBL" id="CASHTH010004086">
    <property type="protein sequence ID" value="CAI8053351.1"/>
    <property type="molecule type" value="Genomic_DNA"/>
</dbReference>
<comment type="similarity">
    <text evidence="2">Belongs to the R-transferase family.</text>
</comment>
<evidence type="ECO:0000259" key="16">
    <source>
        <dbReference type="PROSITE" id="PS50975"/>
    </source>
</evidence>
<dbReference type="GO" id="GO:0071596">
    <property type="term" value="P:ubiquitin-dependent protein catabolic process via the N-end rule pathway"/>
    <property type="evidence" value="ECO:0007669"/>
    <property type="project" value="InterPro"/>
</dbReference>
<dbReference type="InterPro" id="IPR013815">
    <property type="entry name" value="ATP_grasp_subdomain_1"/>
</dbReference>
<accession>A0AA35XI95</accession>
<feature type="compositionally biased region" description="Basic residues" evidence="14">
    <location>
        <begin position="372"/>
        <end position="384"/>
    </location>
</feature>
<dbReference type="GO" id="GO:0009113">
    <property type="term" value="P:purine nucleobase biosynthetic process"/>
    <property type="evidence" value="ECO:0007669"/>
    <property type="project" value="InterPro"/>
</dbReference>
<feature type="signal peptide" evidence="15">
    <location>
        <begin position="1"/>
        <end position="34"/>
    </location>
</feature>
<keyword evidence="15" id="KW-0732">Signal</keyword>
<dbReference type="InterPro" id="IPR000115">
    <property type="entry name" value="PRibGlycinamide_synth"/>
</dbReference>
<dbReference type="GO" id="GO:0008914">
    <property type="term" value="F:leucyl-tRNA--protein transferase activity"/>
    <property type="evidence" value="ECO:0007669"/>
    <property type="project" value="InterPro"/>
</dbReference>
<dbReference type="GO" id="GO:0005524">
    <property type="term" value="F:ATP binding"/>
    <property type="evidence" value="ECO:0007669"/>
    <property type="project" value="UniProtKB-UniRule"/>
</dbReference>
<evidence type="ECO:0000256" key="14">
    <source>
        <dbReference type="SAM" id="MobiDB-lite"/>
    </source>
</evidence>
<dbReference type="EC" id="2.3.2.8" evidence="3"/>
<organism evidence="17 18">
    <name type="scientific">Geodia barretti</name>
    <name type="common">Barrett's horny sponge</name>
    <dbReference type="NCBI Taxonomy" id="519541"/>
    <lineage>
        <taxon>Eukaryota</taxon>
        <taxon>Metazoa</taxon>
        <taxon>Porifera</taxon>
        <taxon>Demospongiae</taxon>
        <taxon>Heteroscleromorpha</taxon>
        <taxon>Tetractinellida</taxon>
        <taxon>Astrophorina</taxon>
        <taxon>Geodiidae</taxon>
        <taxon>Geodia</taxon>
    </lineage>
</organism>
<evidence type="ECO:0000256" key="10">
    <source>
        <dbReference type="ARBA" id="ARBA00038345"/>
    </source>
</evidence>
<dbReference type="Gene3D" id="3.90.600.10">
    <property type="entry name" value="Phosphoribosylglycinamide synthetase, C-terminal domain"/>
    <property type="match status" value="1"/>
</dbReference>
<evidence type="ECO:0000256" key="15">
    <source>
        <dbReference type="SAM" id="SignalP"/>
    </source>
</evidence>
<dbReference type="InterPro" id="IPR016181">
    <property type="entry name" value="Acyl_CoA_acyltransferase"/>
</dbReference>
<protein>
    <recommendedName>
        <fullName evidence="11">Glycinamide ribonucleotide synthetase</fullName>
        <ecNumber evidence="3">2.3.2.8</ecNumber>
        <ecNumber evidence="4">6.3.4.13</ecNumber>
    </recommendedName>
    <alternativeName>
        <fullName evidence="12">Phosphoribosylglycinamide synthetase</fullName>
    </alternativeName>
</protein>
<dbReference type="SMART" id="SM01210">
    <property type="entry name" value="GARS_C"/>
    <property type="match status" value="1"/>
</dbReference>
<dbReference type="Gene3D" id="3.30.470.20">
    <property type="entry name" value="ATP-grasp fold, B domain"/>
    <property type="match status" value="1"/>
</dbReference>
<gene>
    <name evidence="17" type="ORF">GBAR_LOCUS29177</name>
</gene>
<keyword evidence="8" id="KW-0658">Purine biosynthesis</keyword>
<dbReference type="Gene3D" id="3.30.1490.20">
    <property type="entry name" value="ATP-grasp fold, A domain"/>
    <property type="match status" value="1"/>
</dbReference>
<dbReference type="InterPro" id="IPR007471">
    <property type="entry name" value="N-end_Aminoacyl_Trfase_N"/>
</dbReference>
<dbReference type="Pfam" id="PF04376">
    <property type="entry name" value="ATE_N"/>
    <property type="match status" value="1"/>
</dbReference>
<dbReference type="SUPFAM" id="SSF55729">
    <property type="entry name" value="Acyl-CoA N-acyltransferases (Nat)"/>
    <property type="match status" value="1"/>
</dbReference>
<evidence type="ECO:0000256" key="2">
    <source>
        <dbReference type="ARBA" id="ARBA00009991"/>
    </source>
</evidence>
<feature type="domain" description="ATP-grasp" evidence="16">
    <location>
        <begin position="106"/>
        <end position="311"/>
    </location>
</feature>
<evidence type="ECO:0000256" key="11">
    <source>
        <dbReference type="ARBA" id="ARBA00042242"/>
    </source>
</evidence>
<dbReference type="Proteomes" id="UP001174909">
    <property type="component" value="Unassembled WGS sequence"/>
</dbReference>
<evidence type="ECO:0000256" key="5">
    <source>
        <dbReference type="ARBA" id="ARBA00022490"/>
    </source>
</evidence>
<evidence type="ECO:0000256" key="13">
    <source>
        <dbReference type="PROSITE-ProRule" id="PRU00409"/>
    </source>
</evidence>
<dbReference type="SUPFAM" id="SSF52440">
    <property type="entry name" value="PreATP-grasp domain"/>
    <property type="match status" value="1"/>
</dbReference>
<dbReference type="NCBIfam" id="NF002346">
    <property type="entry name" value="PRK01305.2-3"/>
    <property type="match status" value="1"/>
</dbReference>
<evidence type="ECO:0000256" key="9">
    <source>
        <dbReference type="ARBA" id="ARBA00022840"/>
    </source>
</evidence>
<dbReference type="GO" id="GO:0046872">
    <property type="term" value="F:metal ion binding"/>
    <property type="evidence" value="ECO:0007669"/>
    <property type="project" value="InterPro"/>
</dbReference>
<keyword evidence="5" id="KW-0963">Cytoplasm</keyword>
<dbReference type="SMART" id="SM01209">
    <property type="entry name" value="GARS_A"/>
    <property type="match status" value="1"/>
</dbReference>
<dbReference type="HAMAP" id="MF_00138">
    <property type="entry name" value="GARS"/>
    <property type="match status" value="1"/>
</dbReference>
<dbReference type="InterPro" id="IPR016185">
    <property type="entry name" value="PreATP-grasp_dom_sf"/>
</dbReference>
<evidence type="ECO:0000256" key="12">
    <source>
        <dbReference type="ARBA" id="ARBA00042864"/>
    </source>
</evidence>
<keyword evidence="18" id="KW-1185">Reference proteome</keyword>
<dbReference type="PANTHER" id="PTHR43472">
    <property type="entry name" value="PHOSPHORIBOSYLAMINE--GLYCINE LIGASE"/>
    <property type="match status" value="1"/>
</dbReference>
<dbReference type="Pfam" id="PF04377">
    <property type="entry name" value="ATE_C"/>
    <property type="match status" value="1"/>
</dbReference>
<reference evidence="17" key="1">
    <citation type="submission" date="2023-03" db="EMBL/GenBank/DDBJ databases">
        <authorList>
            <person name="Steffen K."/>
            <person name="Cardenas P."/>
        </authorList>
    </citation>
    <scope>NUCLEOTIDE SEQUENCE</scope>
</reference>
<dbReference type="InterPro" id="IPR017138">
    <property type="entry name" value="Asp_Glu_LeuTrfase"/>
</dbReference>
<keyword evidence="9 13" id="KW-0067">ATP-binding</keyword>
<feature type="non-terminal residue" evidence="17">
    <location>
        <position position="1"/>
    </location>
</feature>
<evidence type="ECO:0000256" key="3">
    <source>
        <dbReference type="ARBA" id="ARBA00012025"/>
    </source>
</evidence>
<dbReference type="AlphaFoldDB" id="A0AA35XI95"/>
<dbReference type="InterPro" id="IPR020562">
    <property type="entry name" value="PRibGlycinamide_synth_N"/>
</dbReference>
<dbReference type="SUPFAM" id="SSF56059">
    <property type="entry name" value="Glutathione synthetase ATP-binding domain-like"/>
    <property type="match status" value="1"/>
</dbReference>
<dbReference type="InterPro" id="IPR020559">
    <property type="entry name" value="PRibGlycinamide_synth_CS"/>
</dbReference>
<dbReference type="NCBIfam" id="NF002343">
    <property type="entry name" value="PRK01305.1-4"/>
    <property type="match status" value="1"/>
</dbReference>
<comment type="similarity">
    <text evidence="10">Belongs to the GARS family.</text>
</comment>